<protein>
    <submittedName>
        <fullName evidence="2">Uncharacterized protein</fullName>
    </submittedName>
</protein>
<evidence type="ECO:0000313" key="2">
    <source>
        <dbReference type="EMBL" id="PVD37532.1"/>
    </source>
</evidence>
<feature type="compositionally biased region" description="Basic residues" evidence="1">
    <location>
        <begin position="176"/>
        <end position="189"/>
    </location>
</feature>
<organism evidence="2 3">
    <name type="scientific">Pomacea canaliculata</name>
    <name type="common">Golden apple snail</name>
    <dbReference type="NCBI Taxonomy" id="400727"/>
    <lineage>
        <taxon>Eukaryota</taxon>
        <taxon>Metazoa</taxon>
        <taxon>Spiralia</taxon>
        <taxon>Lophotrochozoa</taxon>
        <taxon>Mollusca</taxon>
        <taxon>Gastropoda</taxon>
        <taxon>Caenogastropoda</taxon>
        <taxon>Architaenioglossa</taxon>
        <taxon>Ampullarioidea</taxon>
        <taxon>Ampullariidae</taxon>
        <taxon>Pomacea</taxon>
    </lineage>
</organism>
<reference evidence="2 3" key="1">
    <citation type="submission" date="2018-04" db="EMBL/GenBank/DDBJ databases">
        <title>The genome of golden apple snail Pomacea canaliculata provides insight into stress tolerance and invasive adaptation.</title>
        <authorList>
            <person name="Liu C."/>
            <person name="Liu B."/>
            <person name="Ren Y."/>
            <person name="Zhang Y."/>
            <person name="Wang H."/>
            <person name="Li S."/>
            <person name="Jiang F."/>
            <person name="Yin L."/>
            <person name="Zhang G."/>
            <person name="Qian W."/>
            <person name="Fan W."/>
        </authorList>
    </citation>
    <scope>NUCLEOTIDE SEQUENCE [LARGE SCALE GENOMIC DNA]</scope>
    <source>
        <strain evidence="2">SZHN2017</strain>
        <tissue evidence="2">Muscle</tissue>
    </source>
</reference>
<gene>
    <name evidence="2" type="ORF">C0Q70_00126</name>
</gene>
<feature type="region of interest" description="Disordered" evidence="1">
    <location>
        <begin position="1"/>
        <end position="57"/>
    </location>
</feature>
<name>A0A2T7PVT2_POMCA</name>
<feature type="region of interest" description="Disordered" evidence="1">
    <location>
        <begin position="108"/>
        <end position="138"/>
    </location>
</feature>
<feature type="compositionally biased region" description="Polar residues" evidence="1">
    <location>
        <begin position="43"/>
        <end position="57"/>
    </location>
</feature>
<dbReference type="EMBL" id="PZQS01000001">
    <property type="protein sequence ID" value="PVD37532.1"/>
    <property type="molecule type" value="Genomic_DNA"/>
</dbReference>
<feature type="compositionally biased region" description="Basic and acidic residues" evidence="1">
    <location>
        <begin position="222"/>
        <end position="235"/>
    </location>
</feature>
<dbReference type="Proteomes" id="UP000245119">
    <property type="component" value="Linkage Group LG1"/>
</dbReference>
<feature type="compositionally biased region" description="Low complexity" evidence="1">
    <location>
        <begin position="190"/>
        <end position="204"/>
    </location>
</feature>
<dbReference type="AlphaFoldDB" id="A0A2T7PVT2"/>
<feature type="region of interest" description="Disordered" evidence="1">
    <location>
        <begin position="175"/>
        <end position="235"/>
    </location>
</feature>
<accession>A0A2T7PVT2</accession>
<feature type="compositionally biased region" description="Basic and acidic residues" evidence="1">
    <location>
        <begin position="110"/>
        <end position="137"/>
    </location>
</feature>
<evidence type="ECO:0000256" key="1">
    <source>
        <dbReference type="SAM" id="MobiDB-lite"/>
    </source>
</evidence>
<feature type="compositionally biased region" description="Polar residues" evidence="1">
    <location>
        <begin position="1"/>
        <end position="15"/>
    </location>
</feature>
<proteinExistence type="predicted"/>
<evidence type="ECO:0000313" key="3">
    <source>
        <dbReference type="Proteomes" id="UP000245119"/>
    </source>
</evidence>
<comment type="caution">
    <text evidence="2">The sequence shown here is derived from an EMBL/GenBank/DDBJ whole genome shotgun (WGS) entry which is preliminary data.</text>
</comment>
<sequence length="284" mass="32315">MNATSQMASLSQAKLRNQRCDDSSDETAGQGPCKKEVPLLPGSQKTSTNDNNKRLSINSTVSAEKTRHHQVLDHLRISTDDLLLEQSPDSKIARVLQWMRRSQKSLWNQSREEDTARKETIQDHTEGPHRRPIKYYDARPGPYHNLLCKRKNIAKDGSLNSADLELESAGNIKSAGTRKKVRGRYKRFQRNSGLSQSSSLSNRHGSGDDGNRSVVSMQATGDDSKPRTGDTEKDLDTKTLISSKFFVIRSRDKPVIIVDQRRLRKRQTIIHDEWTMQEGRQQRH</sequence>
<keyword evidence="3" id="KW-1185">Reference proteome</keyword>